<reference evidence="1 2" key="1">
    <citation type="journal article" date="2018" name="Sci. Rep.">
        <title>Genomic signatures of local adaptation to the degree of environmental predictability in rotifers.</title>
        <authorList>
            <person name="Franch-Gras L."/>
            <person name="Hahn C."/>
            <person name="Garcia-Roger E.M."/>
            <person name="Carmona M.J."/>
            <person name="Serra M."/>
            <person name="Gomez A."/>
        </authorList>
    </citation>
    <scope>NUCLEOTIDE SEQUENCE [LARGE SCALE GENOMIC DNA]</scope>
    <source>
        <strain evidence="1">HYR1</strain>
    </source>
</reference>
<comment type="caution">
    <text evidence="1">The sequence shown here is derived from an EMBL/GenBank/DDBJ whole genome shotgun (WGS) entry which is preliminary data.</text>
</comment>
<gene>
    <name evidence="1" type="ORF">BpHYR1_051358</name>
</gene>
<dbReference type="EMBL" id="REGN01012068">
    <property type="protein sequence ID" value="RMZ96573.1"/>
    <property type="molecule type" value="Genomic_DNA"/>
</dbReference>
<name>A0A3M7PC37_BRAPC</name>
<accession>A0A3M7PC37</accession>
<proteinExistence type="predicted"/>
<protein>
    <submittedName>
        <fullName evidence="1">Uncharacterized protein</fullName>
    </submittedName>
</protein>
<sequence>MMLKCQVDHLSSQFLAFKILKVTLRPVLCLNWRSNSASDQLFCTRVLNNPNNNSSSSLSL</sequence>
<evidence type="ECO:0000313" key="1">
    <source>
        <dbReference type="EMBL" id="RMZ96573.1"/>
    </source>
</evidence>
<dbReference type="AlphaFoldDB" id="A0A3M7PC37"/>
<evidence type="ECO:0000313" key="2">
    <source>
        <dbReference type="Proteomes" id="UP000276133"/>
    </source>
</evidence>
<organism evidence="1 2">
    <name type="scientific">Brachionus plicatilis</name>
    <name type="common">Marine rotifer</name>
    <name type="synonym">Brachionus muelleri</name>
    <dbReference type="NCBI Taxonomy" id="10195"/>
    <lineage>
        <taxon>Eukaryota</taxon>
        <taxon>Metazoa</taxon>
        <taxon>Spiralia</taxon>
        <taxon>Gnathifera</taxon>
        <taxon>Rotifera</taxon>
        <taxon>Eurotatoria</taxon>
        <taxon>Monogononta</taxon>
        <taxon>Pseudotrocha</taxon>
        <taxon>Ploima</taxon>
        <taxon>Brachionidae</taxon>
        <taxon>Brachionus</taxon>
    </lineage>
</organism>
<keyword evidence="2" id="KW-1185">Reference proteome</keyword>
<dbReference type="Proteomes" id="UP000276133">
    <property type="component" value="Unassembled WGS sequence"/>
</dbReference>